<dbReference type="Proteomes" id="UP000020406">
    <property type="component" value="Unassembled WGS sequence"/>
</dbReference>
<proteinExistence type="predicted"/>
<sequence length="40" mass="4520">MSAYWLYVLLMAGERDKTALFIIQPQADWALVTDGMSKVS</sequence>
<gene>
    <name evidence="1" type="ORF">AF72_03755</name>
</gene>
<reference evidence="1 2" key="1">
    <citation type="journal article" date="2014" name="Genome Announc.">
        <title>Draft Genome Sequence of Xylella fastidiosa Pear Leaf Scorch Strain in Taiwan.</title>
        <authorList>
            <person name="Su C.C."/>
            <person name="Deng W.L."/>
            <person name="Jan F.J."/>
            <person name="Chang C.J."/>
            <person name="Huang H."/>
            <person name="Chen J."/>
        </authorList>
    </citation>
    <scope>NUCLEOTIDE SEQUENCE [LARGE SCALE GENOMIC DNA]</scope>
    <source>
        <strain evidence="1 2">PLS229</strain>
    </source>
</reference>
<evidence type="ECO:0000313" key="1">
    <source>
        <dbReference type="EMBL" id="EWS78690.1"/>
    </source>
</evidence>
<dbReference type="AlphaFoldDB" id="Z9JJU8"/>
<comment type="caution">
    <text evidence="1">The sequence shown here is derived from an EMBL/GenBank/DDBJ whole genome shotgun (WGS) entry which is preliminary data.</text>
</comment>
<protein>
    <submittedName>
        <fullName evidence="1">Uncharacterized protein</fullName>
    </submittedName>
</protein>
<organism evidence="1 2">
    <name type="scientific">Xylella taiwanensis</name>
    <dbReference type="NCBI Taxonomy" id="1444770"/>
    <lineage>
        <taxon>Bacteria</taxon>
        <taxon>Pseudomonadati</taxon>
        <taxon>Pseudomonadota</taxon>
        <taxon>Gammaproteobacteria</taxon>
        <taxon>Lysobacterales</taxon>
        <taxon>Lysobacteraceae</taxon>
        <taxon>Xylella</taxon>
    </lineage>
</organism>
<dbReference type="PATRIC" id="fig|1444770.3.peg.917"/>
<dbReference type="EMBL" id="JDSQ01000005">
    <property type="protein sequence ID" value="EWS78690.1"/>
    <property type="molecule type" value="Genomic_DNA"/>
</dbReference>
<dbReference type="RefSeq" id="WP_268746640.1">
    <property type="nucleotide sequence ID" value="NZ_CP087696.1"/>
</dbReference>
<accession>Z9JJU8</accession>
<evidence type="ECO:0000313" key="2">
    <source>
        <dbReference type="Proteomes" id="UP000020406"/>
    </source>
</evidence>
<name>Z9JJU8_9GAMM</name>